<accession>A0A8T1AWF8</accession>
<organism evidence="1 2">
    <name type="scientific">Phytophthora cactorum</name>
    <dbReference type="NCBI Taxonomy" id="29920"/>
    <lineage>
        <taxon>Eukaryota</taxon>
        <taxon>Sar</taxon>
        <taxon>Stramenopiles</taxon>
        <taxon>Oomycota</taxon>
        <taxon>Peronosporomycetes</taxon>
        <taxon>Peronosporales</taxon>
        <taxon>Peronosporaceae</taxon>
        <taxon>Phytophthora</taxon>
    </lineage>
</organism>
<evidence type="ECO:0000313" key="2">
    <source>
        <dbReference type="Proteomes" id="UP000736787"/>
    </source>
</evidence>
<gene>
    <name evidence="1" type="ORF">PC117_g24931</name>
</gene>
<dbReference type="AlphaFoldDB" id="A0A8T1AWF8"/>
<reference evidence="1" key="1">
    <citation type="submission" date="2018-10" db="EMBL/GenBank/DDBJ databases">
        <title>Effector identification in a new, highly contiguous assembly of the strawberry crown rot pathogen Phytophthora cactorum.</title>
        <authorList>
            <person name="Armitage A.D."/>
            <person name="Nellist C.F."/>
            <person name="Bates H."/>
            <person name="Vickerstaff R.J."/>
            <person name="Harrison R.J."/>
        </authorList>
    </citation>
    <scope>NUCLEOTIDE SEQUENCE</scope>
    <source>
        <strain evidence="1">4040</strain>
    </source>
</reference>
<evidence type="ECO:0000313" key="1">
    <source>
        <dbReference type="EMBL" id="KAG2888332.1"/>
    </source>
</evidence>
<dbReference type="EMBL" id="RCMK01001796">
    <property type="protein sequence ID" value="KAG2888332.1"/>
    <property type="molecule type" value="Genomic_DNA"/>
</dbReference>
<name>A0A8T1AWF8_9STRA</name>
<dbReference type="VEuPathDB" id="FungiDB:PC110_g21508"/>
<proteinExistence type="predicted"/>
<protein>
    <submittedName>
        <fullName evidence="1">Uncharacterized protein</fullName>
    </submittedName>
</protein>
<sequence length="149" mass="16426">MMSKKLNRLIVVAVDEASILLPINYDGISLLQLLHKALRTANTTLQENGYSGGNFAVLADTNSKVHRVASSKDTIRVMDPSSRNDEVDEEKEMFLPYILTDAMETFCGRETTEARADPETGTSVDHKAAVVQDSAEAQWAALVSMRRPL</sequence>
<dbReference type="Proteomes" id="UP000736787">
    <property type="component" value="Unassembled WGS sequence"/>
</dbReference>
<comment type="caution">
    <text evidence="1">The sequence shown here is derived from an EMBL/GenBank/DDBJ whole genome shotgun (WGS) entry which is preliminary data.</text>
</comment>